<feature type="compositionally biased region" description="Basic and acidic residues" evidence="1">
    <location>
        <begin position="307"/>
        <end position="317"/>
    </location>
</feature>
<feature type="compositionally biased region" description="Polar residues" evidence="1">
    <location>
        <begin position="276"/>
        <end position="288"/>
    </location>
</feature>
<evidence type="ECO:0000256" key="1">
    <source>
        <dbReference type="SAM" id="MobiDB-lite"/>
    </source>
</evidence>
<dbReference type="AlphaFoldDB" id="A0AAV6S8F7"/>
<accession>A0AAV6S8F7</accession>
<gene>
    <name evidence="2" type="ORF">JOB18_023992</name>
</gene>
<keyword evidence="3" id="KW-1185">Reference proteome</keyword>
<name>A0AAV6S8F7_SOLSE</name>
<proteinExistence type="predicted"/>
<feature type="region of interest" description="Disordered" evidence="1">
    <location>
        <begin position="64"/>
        <end position="84"/>
    </location>
</feature>
<dbReference type="EMBL" id="JAGKHQ010000006">
    <property type="protein sequence ID" value="KAG7514061.1"/>
    <property type="molecule type" value="Genomic_DNA"/>
</dbReference>
<sequence>MADSVEDTLPEEEREFQKIIARIGGRERIYFVSDVCQSIEVDGVDTGTLHEFIRSVFHVGSSCATSNGQQHTSNPGSAEDTAGENHICSHSQVDECQTTGMRPEDVDLKVSPVAGDKETVHRTATMSTSIYSSKRVIDFPVIVFLFRQTFVSKNSNQVCLKEILKDVKARTKRARIARPAMIGLIHSRQEDAEARRCAQLLERLIRSVFRKHPADTIWTDCFIPATESKVLSFKRNACKVIHSSQTADNTSDGGNSLFWPFRCLFQHQRKGDRSQTHNPATNRQTGDTGSPEEGIPLKTSPMTVGHYVDKEPAGGDS</sequence>
<comment type="caution">
    <text evidence="2">The sequence shown here is derived from an EMBL/GenBank/DDBJ whole genome shotgun (WGS) entry which is preliminary data.</text>
</comment>
<dbReference type="PANTHER" id="PTHR35675">
    <property type="entry name" value="HYPOTHETICAL PROTEIN LOC100362216"/>
    <property type="match status" value="1"/>
</dbReference>
<organism evidence="2 3">
    <name type="scientific">Solea senegalensis</name>
    <name type="common">Senegalese sole</name>
    <dbReference type="NCBI Taxonomy" id="28829"/>
    <lineage>
        <taxon>Eukaryota</taxon>
        <taxon>Metazoa</taxon>
        <taxon>Chordata</taxon>
        <taxon>Craniata</taxon>
        <taxon>Vertebrata</taxon>
        <taxon>Euteleostomi</taxon>
        <taxon>Actinopterygii</taxon>
        <taxon>Neopterygii</taxon>
        <taxon>Teleostei</taxon>
        <taxon>Neoteleostei</taxon>
        <taxon>Acanthomorphata</taxon>
        <taxon>Carangaria</taxon>
        <taxon>Pleuronectiformes</taxon>
        <taxon>Pleuronectoidei</taxon>
        <taxon>Soleidae</taxon>
        <taxon>Solea</taxon>
    </lineage>
</organism>
<reference evidence="2 3" key="1">
    <citation type="journal article" date="2021" name="Sci. Rep.">
        <title>Chromosome anchoring in Senegalese sole (Solea senegalensis) reveals sex-associated markers and genome rearrangements in flatfish.</title>
        <authorList>
            <person name="Guerrero-Cozar I."/>
            <person name="Gomez-Garrido J."/>
            <person name="Berbel C."/>
            <person name="Martinez-Blanch J.F."/>
            <person name="Alioto T."/>
            <person name="Claros M.G."/>
            <person name="Gagnaire P.A."/>
            <person name="Manchado M."/>
        </authorList>
    </citation>
    <scope>NUCLEOTIDE SEQUENCE [LARGE SCALE GENOMIC DNA]</scope>
    <source>
        <strain evidence="2">Sse05_10M</strain>
    </source>
</reference>
<evidence type="ECO:0000313" key="2">
    <source>
        <dbReference type="EMBL" id="KAG7514061.1"/>
    </source>
</evidence>
<dbReference type="PANTHER" id="PTHR35675:SF1">
    <property type="entry name" value="RIKEN CDNA 2810459M11 GENE"/>
    <property type="match status" value="1"/>
</dbReference>
<feature type="compositionally biased region" description="Polar residues" evidence="1">
    <location>
        <begin position="64"/>
        <end position="76"/>
    </location>
</feature>
<feature type="region of interest" description="Disordered" evidence="1">
    <location>
        <begin position="269"/>
        <end position="317"/>
    </location>
</feature>
<evidence type="ECO:0000313" key="3">
    <source>
        <dbReference type="Proteomes" id="UP000693946"/>
    </source>
</evidence>
<protein>
    <submittedName>
        <fullName evidence="2">Uncharacterized protein</fullName>
    </submittedName>
</protein>
<dbReference type="Proteomes" id="UP000693946">
    <property type="component" value="Linkage Group LG14"/>
</dbReference>